<keyword evidence="2" id="KW-0472">Membrane</keyword>
<dbReference type="Pfam" id="PF00805">
    <property type="entry name" value="Pentapeptide"/>
    <property type="match status" value="1"/>
</dbReference>
<gene>
    <name evidence="4" type="ORF">AX660_07955</name>
</gene>
<dbReference type="AlphaFoldDB" id="A0A136A3Z4"/>
<dbReference type="Gene3D" id="1.10.287.70">
    <property type="match status" value="1"/>
</dbReference>
<proteinExistence type="predicted"/>
<dbReference type="Pfam" id="PF07885">
    <property type="entry name" value="Ion_trans_2"/>
    <property type="match status" value="1"/>
</dbReference>
<dbReference type="Gene3D" id="2.160.20.80">
    <property type="entry name" value="E3 ubiquitin-protein ligase SopA"/>
    <property type="match status" value="1"/>
</dbReference>
<dbReference type="InterPro" id="IPR051082">
    <property type="entry name" value="Pentapeptide-BTB/POZ_domain"/>
</dbReference>
<sequence length="310" mass="35045">MANQSLTENQVIPDDVWQDPKRSPIDNIKQQLEKRAQTDLPMSGFSLVKADLHDINLVKKNSKQGYSLSHSDLYRANLENAHLFKLDLSGSSLMKANLQNANLHYCNLRGCNLLGTILKGAKLEHVQWGNELLQEQLAKKSTNPQQRKVLFQEAEEIYRNIRQAAENQGLFETAGDFFQKEMVMRRHQFKRFSFKRILSKIVDLFCGYGEKPLRVISFSIITIFLFATLYFFAGLSFSGDSLAFSSQSSLADNITTYFSALYFSVVTFTTLGYGDLAPIGIARAFAALEAFVGSFTLALFVVVFVKKMTR</sequence>
<dbReference type="OrthoDB" id="9813518at2"/>
<accession>A0A136A3Z4</accession>
<dbReference type="PANTHER" id="PTHR14136">
    <property type="entry name" value="BTB_POZ DOMAIN-CONTAINING PROTEIN KCTD9"/>
    <property type="match status" value="1"/>
</dbReference>
<dbReference type="SUPFAM" id="SSF141571">
    <property type="entry name" value="Pentapeptide repeat-like"/>
    <property type="match status" value="1"/>
</dbReference>
<comment type="caution">
    <text evidence="4">The sequence shown here is derived from an EMBL/GenBank/DDBJ whole genome shotgun (WGS) entry which is preliminary data.</text>
</comment>
<organism evidence="4 5">
    <name type="scientific">Paraglaciecola hydrolytica</name>
    <dbReference type="NCBI Taxonomy" id="1799789"/>
    <lineage>
        <taxon>Bacteria</taxon>
        <taxon>Pseudomonadati</taxon>
        <taxon>Pseudomonadota</taxon>
        <taxon>Gammaproteobacteria</taxon>
        <taxon>Alteromonadales</taxon>
        <taxon>Alteromonadaceae</taxon>
        <taxon>Paraglaciecola</taxon>
    </lineage>
</organism>
<feature type="domain" description="Potassium channel" evidence="3">
    <location>
        <begin position="221"/>
        <end position="309"/>
    </location>
</feature>
<dbReference type="EMBL" id="LSNE01000003">
    <property type="protein sequence ID" value="KXI29941.1"/>
    <property type="molecule type" value="Genomic_DNA"/>
</dbReference>
<dbReference type="InterPro" id="IPR013099">
    <property type="entry name" value="K_chnl_dom"/>
</dbReference>
<dbReference type="RefSeq" id="WP_068373406.1">
    <property type="nucleotide sequence ID" value="NZ_LSNE01000003.1"/>
</dbReference>
<dbReference type="PANTHER" id="PTHR14136:SF17">
    <property type="entry name" value="BTB_POZ DOMAIN-CONTAINING PROTEIN KCTD9"/>
    <property type="match status" value="1"/>
</dbReference>
<feature type="transmembrane region" description="Helical" evidence="2">
    <location>
        <begin position="280"/>
        <end position="305"/>
    </location>
</feature>
<evidence type="ECO:0000313" key="4">
    <source>
        <dbReference type="EMBL" id="KXI29941.1"/>
    </source>
</evidence>
<feature type="compositionally biased region" description="Polar residues" evidence="1">
    <location>
        <begin position="1"/>
        <end position="10"/>
    </location>
</feature>
<dbReference type="InterPro" id="IPR001646">
    <property type="entry name" value="5peptide_repeat"/>
</dbReference>
<evidence type="ECO:0000313" key="5">
    <source>
        <dbReference type="Proteomes" id="UP000070299"/>
    </source>
</evidence>
<protein>
    <submittedName>
        <fullName evidence="4">Potassium transporter Kef</fullName>
    </submittedName>
</protein>
<keyword evidence="5" id="KW-1185">Reference proteome</keyword>
<evidence type="ECO:0000256" key="1">
    <source>
        <dbReference type="SAM" id="MobiDB-lite"/>
    </source>
</evidence>
<dbReference type="STRING" id="1799789.AX660_07955"/>
<evidence type="ECO:0000259" key="3">
    <source>
        <dbReference type="Pfam" id="PF07885"/>
    </source>
</evidence>
<feature type="transmembrane region" description="Helical" evidence="2">
    <location>
        <begin position="215"/>
        <end position="233"/>
    </location>
</feature>
<name>A0A136A3Z4_9ALTE</name>
<keyword evidence="2" id="KW-1133">Transmembrane helix</keyword>
<feature type="region of interest" description="Disordered" evidence="1">
    <location>
        <begin position="1"/>
        <end position="21"/>
    </location>
</feature>
<dbReference type="SUPFAM" id="SSF81324">
    <property type="entry name" value="Voltage-gated potassium channels"/>
    <property type="match status" value="1"/>
</dbReference>
<dbReference type="Proteomes" id="UP000070299">
    <property type="component" value="Unassembled WGS sequence"/>
</dbReference>
<keyword evidence="2" id="KW-0812">Transmembrane</keyword>
<reference evidence="5" key="1">
    <citation type="submission" date="2016-02" db="EMBL/GenBank/DDBJ databases">
        <authorList>
            <person name="Schultz-Johansen M."/>
            <person name="Glaring M.A."/>
            <person name="Bech P.K."/>
            <person name="Stougaard P."/>
        </authorList>
    </citation>
    <scope>NUCLEOTIDE SEQUENCE [LARGE SCALE GENOMIC DNA]</scope>
    <source>
        <strain evidence="5">S66</strain>
    </source>
</reference>
<evidence type="ECO:0000256" key="2">
    <source>
        <dbReference type="SAM" id="Phobius"/>
    </source>
</evidence>
<feature type="transmembrane region" description="Helical" evidence="2">
    <location>
        <begin position="254"/>
        <end position="274"/>
    </location>
</feature>